<protein>
    <recommendedName>
        <fullName evidence="3">C2H2-type domain-containing protein</fullName>
    </recommendedName>
</protein>
<feature type="non-terminal residue" evidence="1">
    <location>
        <position position="488"/>
    </location>
</feature>
<evidence type="ECO:0000313" key="1">
    <source>
        <dbReference type="EMBL" id="RMX43395.1"/>
    </source>
</evidence>
<organism evidence="1 2">
    <name type="scientific">Pocillopora damicornis</name>
    <name type="common">Cauliflower coral</name>
    <name type="synonym">Millepora damicornis</name>
    <dbReference type="NCBI Taxonomy" id="46731"/>
    <lineage>
        <taxon>Eukaryota</taxon>
        <taxon>Metazoa</taxon>
        <taxon>Cnidaria</taxon>
        <taxon>Anthozoa</taxon>
        <taxon>Hexacorallia</taxon>
        <taxon>Scleractinia</taxon>
        <taxon>Astrocoeniina</taxon>
        <taxon>Pocilloporidae</taxon>
        <taxon>Pocillopora</taxon>
    </lineage>
</organism>
<sequence length="488" mass="55918">MDQQQDISDRYLLQAVEVLEELENAGQSGGGRRRRRTRNREGYFTFSRTQFREKTAKSNGIKRTLYHLQVDNPRNTFSVGHGNIVRAFEEGLANSIEELIDGLPNHDRIQIYLGSSRLRNSHTSVHVSVEQWRDPLGASRQVLQNISNLLNSNESFQLDNTLQLDVTHISMPSPGSGLPKGKRKRCCFGTDNYGEFLKSKRSVVRIMNDDDLCCAQAIIVAKAIADKDERLKLIKDSRIQEARVPLGPCGLDQIRLFEIILNDYQFVILSAEHGHAVVHKGPPSEKQFMLLMHDGHFDVITKLPGFFDSSYFCLECEKAYSSETYNHHSCRKTKCEACLQKKCHDYNIFKHTENPELSCKECNRRFYSVMCQLNHLTQKANGQSVAPSERNVCQSHKKCPICLHLYTSTSQEHVKHCGLQYCPNCSKEVNILQHKCFLQSIDDDNDKKTLSLCTLTLRRIKTLEIILQTYYVQKQIRTINNSPFKANN</sequence>
<dbReference type="Proteomes" id="UP000275408">
    <property type="component" value="Unassembled WGS sequence"/>
</dbReference>
<evidence type="ECO:0000313" key="2">
    <source>
        <dbReference type="Proteomes" id="UP000275408"/>
    </source>
</evidence>
<proteinExistence type="predicted"/>
<gene>
    <name evidence="1" type="ORF">pdam_00022689</name>
</gene>
<name>A0A3M6TPP8_POCDA</name>
<keyword evidence="2" id="KW-1185">Reference proteome</keyword>
<evidence type="ECO:0008006" key="3">
    <source>
        <dbReference type="Google" id="ProtNLM"/>
    </source>
</evidence>
<reference evidence="1 2" key="1">
    <citation type="journal article" date="2018" name="Sci. Rep.">
        <title>Comparative analysis of the Pocillopora damicornis genome highlights role of immune system in coral evolution.</title>
        <authorList>
            <person name="Cunning R."/>
            <person name="Bay R.A."/>
            <person name="Gillette P."/>
            <person name="Baker A.C."/>
            <person name="Traylor-Knowles N."/>
        </authorList>
    </citation>
    <scope>NUCLEOTIDE SEQUENCE [LARGE SCALE GENOMIC DNA]</scope>
    <source>
        <strain evidence="1">RSMAS</strain>
        <tissue evidence="1">Whole animal</tissue>
    </source>
</reference>
<dbReference type="AlphaFoldDB" id="A0A3M6TPP8"/>
<accession>A0A3M6TPP8</accession>
<dbReference type="EMBL" id="RCHS01003203">
    <property type="protein sequence ID" value="RMX43395.1"/>
    <property type="molecule type" value="Genomic_DNA"/>
</dbReference>
<comment type="caution">
    <text evidence="1">The sequence shown here is derived from an EMBL/GenBank/DDBJ whole genome shotgun (WGS) entry which is preliminary data.</text>
</comment>